<comment type="caution">
    <text evidence="1">The sequence shown here is derived from an EMBL/GenBank/DDBJ whole genome shotgun (WGS) entry which is preliminary data.</text>
</comment>
<name>A0A941GWH5_9CHRO</name>
<dbReference type="AlphaFoldDB" id="A0A941GWH5"/>
<dbReference type="EMBL" id="JADQBC010000003">
    <property type="protein sequence ID" value="MBR8826433.1"/>
    <property type="molecule type" value="Genomic_DNA"/>
</dbReference>
<gene>
    <name evidence="1" type="ORF">DSM107014_00770</name>
</gene>
<accession>A0A941GWH5</accession>
<organism evidence="1 2">
    <name type="scientific">Gomphosphaeria aponina SAG 52.96 = DSM 107014</name>
    <dbReference type="NCBI Taxonomy" id="1521640"/>
    <lineage>
        <taxon>Bacteria</taxon>
        <taxon>Bacillati</taxon>
        <taxon>Cyanobacteriota</taxon>
        <taxon>Cyanophyceae</taxon>
        <taxon>Oscillatoriophycideae</taxon>
        <taxon>Chroococcales</taxon>
        <taxon>Gomphosphaeriaceae</taxon>
        <taxon>Gomphosphaeria</taxon>
    </lineage>
</organism>
<dbReference type="Proteomes" id="UP000767446">
    <property type="component" value="Unassembled WGS sequence"/>
</dbReference>
<protein>
    <submittedName>
        <fullName evidence="1">Uncharacterized protein</fullName>
    </submittedName>
</protein>
<evidence type="ECO:0000313" key="2">
    <source>
        <dbReference type="Proteomes" id="UP000767446"/>
    </source>
</evidence>
<proteinExistence type="predicted"/>
<sequence length="313" mass="36440">MTKVDVTFKLPDHIQASIDSGEYIRQGRLIVSRENQQQIIGWLRETQTTIDKIYSEINSAALADLFYTETSSWAWELILGKLSQNPEKVEEIEADYRELNLQLKIKLNLSLSGSFIPVFKIIDQLLNAPTMNEELAKKASKPIENLYDNASKIAMFYLNSIRKDINKLNLEWFQKIISIRYFAYKTNIVFNLVRGEIKAARNCLNRERLIVEETVNCLVSVEDNQHGRLRNNLEYQIKLTKKASKHNTKYKLARLHTELVGDLAKAFKLEYKAISFEITLLEKLGISWQAWKQLKPEKQNPQADFIYIIPHNF</sequence>
<evidence type="ECO:0000313" key="1">
    <source>
        <dbReference type="EMBL" id="MBR8826433.1"/>
    </source>
</evidence>
<reference evidence="1" key="1">
    <citation type="submission" date="2021-02" db="EMBL/GenBank/DDBJ databases">
        <title>Metagenome analyses of Stigonema ocellatum DSM 106950, Chlorogloea purpurea SAG 13.99 and Gomphosphaeria aponina DSM 107014.</title>
        <authorList>
            <person name="Marter P."/>
            <person name="Huang S."/>
        </authorList>
    </citation>
    <scope>NUCLEOTIDE SEQUENCE</scope>
    <source>
        <strain evidence="1">JP213</strain>
    </source>
</reference>